<dbReference type="PANTHER" id="PTHR33374">
    <property type="entry name" value="ARABINOGALACTAN PROTEIN 20"/>
    <property type="match status" value="1"/>
</dbReference>
<accession>A0ABC9DQB0</accession>
<gene>
    <name evidence="2" type="ORF">URODEC1_LOCUS87303</name>
</gene>
<dbReference type="EMBL" id="OZ075144">
    <property type="protein sequence ID" value="CAL5042609.1"/>
    <property type="molecule type" value="Genomic_DNA"/>
</dbReference>
<evidence type="ECO:0000313" key="3">
    <source>
        <dbReference type="Proteomes" id="UP001497457"/>
    </source>
</evidence>
<proteinExistence type="predicted"/>
<keyword evidence="1" id="KW-0472">Membrane</keyword>
<reference evidence="2 3" key="2">
    <citation type="submission" date="2024-10" db="EMBL/GenBank/DDBJ databases">
        <authorList>
            <person name="Ryan C."/>
        </authorList>
    </citation>
    <scope>NUCLEOTIDE SEQUENCE [LARGE SCALE GENOMIC DNA]</scope>
</reference>
<name>A0ABC9DQB0_9POAL</name>
<dbReference type="Pfam" id="PF06376">
    <property type="entry name" value="AGP"/>
    <property type="match status" value="1"/>
</dbReference>
<evidence type="ECO:0000256" key="1">
    <source>
        <dbReference type="SAM" id="Phobius"/>
    </source>
</evidence>
<evidence type="ECO:0008006" key="4">
    <source>
        <dbReference type="Google" id="ProtNLM"/>
    </source>
</evidence>
<dbReference type="InterPro" id="IPR009424">
    <property type="entry name" value="AGP16/20/22/41"/>
</dbReference>
<reference evidence="3" key="1">
    <citation type="submission" date="2024-06" db="EMBL/GenBank/DDBJ databases">
        <authorList>
            <person name="Ryan C."/>
        </authorList>
    </citation>
    <scope>NUCLEOTIDE SEQUENCE [LARGE SCALE GENOMIC DNA]</scope>
</reference>
<protein>
    <recommendedName>
        <fullName evidence="4">Arabinogalactan peptide 16-like</fullName>
    </recommendedName>
</protein>
<evidence type="ECO:0000313" key="2">
    <source>
        <dbReference type="EMBL" id="CAL5042609.1"/>
    </source>
</evidence>
<organism evidence="2 3">
    <name type="scientific">Urochloa decumbens</name>
    <dbReference type="NCBI Taxonomy" id="240449"/>
    <lineage>
        <taxon>Eukaryota</taxon>
        <taxon>Viridiplantae</taxon>
        <taxon>Streptophyta</taxon>
        <taxon>Embryophyta</taxon>
        <taxon>Tracheophyta</taxon>
        <taxon>Spermatophyta</taxon>
        <taxon>Magnoliopsida</taxon>
        <taxon>Liliopsida</taxon>
        <taxon>Poales</taxon>
        <taxon>Poaceae</taxon>
        <taxon>PACMAD clade</taxon>
        <taxon>Panicoideae</taxon>
        <taxon>Panicodae</taxon>
        <taxon>Paniceae</taxon>
        <taxon>Melinidinae</taxon>
        <taxon>Urochloa</taxon>
    </lineage>
</organism>
<dbReference type="Proteomes" id="UP001497457">
    <property type="component" value="Chromosome 34rd"/>
</dbReference>
<feature type="transmembrane region" description="Helical" evidence="1">
    <location>
        <begin position="48"/>
        <end position="65"/>
    </location>
</feature>
<sequence>MAAWCPAGLVAVAAALLAGIPMPASFAAAAHAQPPAPPPSSDGTSIDQGIAYVLMLIALVLTYLIHPLDASSTYKLF</sequence>
<keyword evidence="1" id="KW-1133">Transmembrane helix</keyword>
<keyword evidence="3" id="KW-1185">Reference proteome</keyword>
<keyword evidence="1" id="KW-0812">Transmembrane</keyword>
<dbReference type="AlphaFoldDB" id="A0ABC9DQB0"/>